<evidence type="ECO:0000313" key="2">
    <source>
        <dbReference type="Proteomes" id="UP000724584"/>
    </source>
</evidence>
<gene>
    <name evidence="1" type="ORF">F5144DRAFT_618476</name>
</gene>
<reference evidence="1 2" key="1">
    <citation type="journal article" date="2021" name="Nat. Commun.">
        <title>Genetic determinants of endophytism in the Arabidopsis root mycobiome.</title>
        <authorList>
            <person name="Mesny F."/>
            <person name="Miyauchi S."/>
            <person name="Thiergart T."/>
            <person name="Pickel B."/>
            <person name="Atanasova L."/>
            <person name="Karlsson M."/>
            <person name="Huettel B."/>
            <person name="Barry K.W."/>
            <person name="Haridas S."/>
            <person name="Chen C."/>
            <person name="Bauer D."/>
            <person name="Andreopoulos W."/>
            <person name="Pangilinan J."/>
            <person name="LaButti K."/>
            <person name="Riley R."/>
            <person name="Lipzen A."/>
            <person name="Clum A."/>
            <person name="Drula E."/>
            <person name="Henrissat B."/>
            <person name="Kohler A."/>
            <person name="Grigoriev I.V."/>
            <person name="Martin F.M."/>
            <person name="Hacquard S."/>
        </authorList>
    </citation>
    <scope>NUCLEOTIDE SEQUENCE [LARGE SCALE GENOMIC DNA]</scope>
    <source>
        <strain evidence="1 2">MPI-SDFR-AT-0079</strain>
    </source>
</reference>
<proteinExistence type="predicted"/>
<evidence type="ECO:0000313" key="1">
    <source>
        <dbReference type="EMBL" id="KAH6640783.1"/>
    </source>
</evidence>
<dbReference type="Proteomes" id="UP000724584">
    <property type="component" value="Unassembled WGS sequence"/>
</dbReference>
<dbReference type="EMBL" id="JAGIZQ010000002">
    <property type="protein sequence ID" value="KAH6640783.1"/>
    <property type="molecule type" value="Genomic_DNA"/>
</dbReference>
<organism evidence="1 2">
    <name type="scientific">Chaetomium tenue</name>
    <dbReference type="NCBI Taxonomy" id="1854479"/>
    <lineage>
        <taxon>Eukaryota</taxon>
        <taxon>Fungi</taxon>
        <taxon>Dikarya</taxon>
        <taxon>Ascomycota</taxon>
        <taxon>Pezizomycotina</taxon>
        <taxon>Sordariomycetes</taxon>
        <taxon>Sordariomycetidae</taxon>
        <taxon>Sordariales</taxon>
        <taxon>Chaetomiaceae</taxon>
        <taxon>Chaetomium</taxon>
    </lineage>
</organism>
<protein>
    <submittedName>
        <fullName evidence="1">Kinase-like domain-containing protein</fullName>
    </submittedName>
</protein>
<keyword evidence="2" id="KW-1185">Reference proteome</keyword>
<accession>A0ACB7PGN8</accession>
<sequence>MMALAYRGEGHILPSLNHSHIIQSFHSQGWGSPRVEIVMSLMEGTVASLNETYPPERRPELANSVLRQMLPALAYLAKLGYVHRDVKPDNIFYNTTGPDMHHFQLGDFGLCELESIIAADDGDAVGARSYQAPELHPDHLHKCCQTHKSDVWALSLHL</sequence>
<comment type="caution">
    <text evidence="1">The sequence shown here is derived from an EMBL/GenBank/DDBJ whole genome shotgun (WGS) entry which is preliminary data.</text>
</comment>
<name>A0ACB7PGN8_9PEZI</name>